<keyword evidence="8" id="KW-0256">Endoplasmic reticulum</keyword>
<dbReference type="InterPro" id="IPR001128">
    <property type="entry name" value="Cyt_P450"/>
</dbReference>
<evidence type="ECO:0000256" key="1">
    <source>
        <dbReference type="ARBA" id="ARBA00001971"/>
    </source>
</evidence>
<keyword evidence="15" id="KW-1185">Reference proteome</keyword>
<keyword evidence="6" id="KW-0349">Heme</keyword>
<dbReference type="InterPro" id="IPR036396">
    <property type="entry name" value="Cyt_P450_sf"/>
</dbReference>
<reference evidence="14 15" key="1">
    <citation type="submission" date="2023-11" db="EMBL/GenBank/DDBJ databases">
        <title>Halocaridina rubra genome assembly.</title>
        <authorList>
            <person name="Smith C."/>
        </authorList>
    </citation>
    <scope>NUCLEOTIDE SEQUENCE [LARGE SCALE GENOMIC DNA]</scope>
    <source>
        <strain evidence="14">EP-1</strain>
        <tissue evidence="14">Whole</tissue>
    </source>
</reference>
<evidence type="ECO:0000256" key="12">
    <source>
        <dbReference type="ARBA" id="ARBA00023033"/>
    </source>
</evidence>
<comment type="function">
    <text evidence="2">May be involved in the metabolism of insect hormones and in the breakdown of synthetic insecticides.</text>
</comment>
<dbReference type="Proteomes" id="UP001381693">
    <property type="component" value="Unassembled WGS sequence"/>
</dbReference>
<evidence type="ECO:0000256" key="5">
    <source>
        <dbReference type="ARBA" id="ARBA00010617"/>
    </source>
</evidence>
<dbReference type="Gene3D" id="1.10.630.10">
    <property type="entry name" value="Cytochrome P450"/>
    <property type="match status" value="1"/>
</dbReference>
<dbReference type="Pfam" id="PF00067">
    <property type="entry name" value="p450"/>
    <property type="match status" value="1"/>
</dbReference>
<proteinExistence type="inferred from homology"/>
<keyword evidence="11" id="KW-0408">Iron</keyword>
<dbReference type="EMBL" id="JAXCGZ010013515">
    <property type="protein sequence ID" value="KAK7072390.1"/>
    <property type="molecule type" value="Genomic_DNA"/>
</dbReference>
<dbReference type="GO" id="GO:0005789">
    <property type="term" value="C:endoplasmic reticulum membrane"/>
    <property type="evidence" value="ECO:0007669"/>
    <property type="project" value="UniProtKB-SubCell"/>
</dbReference>
<protein>
    <submittedName>
        <fullName evidence="14">Cytochrome P450 3A4</fullName>
    </submittedName>
</protein>
<sequence length="300" mass="35018">MWLMTIALGILLFLCLFFYSRHRLNYWRKRGIPTAPDALPFIGHFHKFFSKDKMIWEYVDEVYKNHGTKGLVGFYSFLQPSLNVMNPELAKAIFIKDFDHFVDRRSFKFNYSDDEIFNHFLTNATGSHWKGVRSVLSPSFTSGKMKGMFPLVEKKADDLVDYIKRHTSADSSIVLRKTFGLYTMEVIASCAFGMEAEVYNNENSAFSTNAEELLKFTFTSMLKIIMFSISPKLSQFLKISFMTPAMQYFVDVIKESVRQRENGLYRGDFLDLMLEAKQDQQNPNSKMPKYRKYHSFFLDG</sequence>
<evidence type="ECO:0000256" key="3">
    <source>
        <dbReference type="ARBA" id="ARBA00004174"/>
    </source>
</evidence>
<evidence type="ECO:0000256" key="2">
    <source>
        <dbReference type="ARBA" id="ARBA00003690"/>
    </source>
</evidence>
<keyword evidence="13" id="KW-0472">Membrane</keyword>
<organism evidence="14 15">
    <name type="scientific">Halocaridina rubra</name>
    <name type="common">Hawaiian red shrimp</name>
    <dbReference type="NCBI Taxonomy" id="373956"/>
    <lineage>
        <taxon>Eukaryota</taxon>
        <taxon>Metazoa</taxon>
        <taxon>Ecdysozoa</taxon>
        <taxon>Arthropoda</taxon>
        <taxon>Crustacea</taxon>
        <taxon>Multicrustacea</taxon>
        <taxon>Malacostraca</taxon>
        <taxon>Eumalacostraca</taxon>
        <taxon>Eucarida</taxon>
        <taxon>Decapoda</taxon>
        <taxon>Pleocyemata</taxon>
        <taxon>Caridea</taxon>
        <taxon>Atyoidea</taxon>
        <taxon>Atyidae</taxon>
        <taxon>Halocaridina</taxon>
    </lineage>
</organism>
<keyword evidence="7" id="KW-0479">Metal-binding</keyword>
<dbReference type="PANTHER" id="PTHR24292:SF84">
    <property type="entry name" value="CYTOCHROME P450 28A5-RELATED"/>
    <property type="match status" value="1"/>
</dbReference>
<comment type="subcellular location">
    <subcellularLocation>
        <location evidence="4">Endoplasmic reticulum membrane</location>
        <topology evidence="4">Peripheral membrane protein</topology>
    </subcellularLocation>
    <subcellularLocation>
        <location evidence="3">Microsome membrane</location>
        <topology evidence="3">Peripheral membrane protein</topology>
    </subcellularLocation>
</comment>
<dbReference type="GO" id="GO:0005506">
    <property type="term" value="F:iron ion binding"/>
    <property type="evidence" value="ECO:0007669"/>
    <property type="project" value="InterPro"/>
</dbReference>
<comment type="cofactor">
    <cofactor evidence="1">
        <name>heme</name>
        <dbReference type="ChEBI" id="CHEBI:30413"/>
    </cofactor>
</comment>
<dbReference type="SUPFAM" id="SSF48264">
    <property type="entry name" value="Cytochrome P450"/>
    <property type="match status" value="1"/>
</dbReference>
<keyword evidence="12" id="KW-0503">Monooxygenase</keyword>
<dbReference type="AlphaFoldDB" id="A0AAN8WU65"/>
<evidence type="ECO:0000313" key="15">
    <source>
        <dbReference type="Proteomes" id="UP001381693"/>
    </source>
</evidence>
<comment type="similarity">
    <text evidence="5">Belongs to the cytochrome P450 family.</text>
</comment>
<evidence type="ECO:0000256" key="11">
    <source>
        <dbReference type="ARBA" id="ARBA00023004"/>
    </source>
</evidence>
<evidence type="ECO:0000256" key="10">
    <source>
        <dbReference type="ARBA" id="ARBA00023002"/>
    </source>
</evidence>
<comment type="caution">
    <text evidence="14">The sequence shown here is derived from an EMBL/GenBank/DDBJ whole genome shotgun (WGS) entry which is preliminary data.</text>
</comment>
<dbReference type="InterPro" id="IPR050476">
    <property type="entry name" value="Insect_CytP450_Detox"/>
</dbReference>
<dbReference type="GO" id="GO:0016705">
    <property type="term" value="F:oxidoreductase activity, acting on paired donors, with incorporation or reduction of molecular oxygen"/>
    <property type="evidence" value="ECO:0007669"/>
    <property type="project" value="InterPro"/>
</dbReference>
<dbReference type="InterPro" id="IPR002402">
    <property type="entry name" value="Cyt_P450_E_grp-II"/>
</dbReference>
<dbReference type="GO" id="GO:0020037">
    <property type="term" value="F:heme binding"/>
    <property type="evidence" value="ECO:0007669"/>
    <property type="project" value="InterPro"/>
</dbReference>
<keyword evidence="9" id="KW-0492">Microsome</keyword>
<accession>A0AAN8WU65</accession>
<evidence type="ECO:0000256" key="6">
    <source>
        <dbReference type="ARBA" id="ARBA00022617"/>
    </source>
</evidence>
<evidence type="ECO:0000313" key="14">
    <source>
        <dbReference type="EMBL" id="KAK7072390.1"/>
    </source>
</evidence>
<keyword evidence="10" id="KW-0560">Oxidoreductase</keyword>
<dbReference type="PANTHER" id="PTHR24292">
    <property type="entry name" value="CYTOCHROME P450"/>
    <property type="match status" value="1"/>
</dbReference>
<evidence type="ECO:0000256" key="8">
    <source>
        <dbReference type="ARBA" id="ARBA00022824"/>
    </source>
</evidence>
<evidence type="ECO:0000256" key="9">
    <source>
        <dbReference type="ARBA" id="ARBA00022848"/>
    </source>
</evidence>
<gene>
    <name evidence="14" type="primary">CYP3A4_1</name>
    <name evidence="14" type="ORF">SK128_002421</name>
</gene>
<dbReference type="GO" id="GO:0004497">
    <property type="term" value="F:monooxygenase activity"/>
    <property type="evidence" value="ECO:0007669"/>
    <property type="project" value="UniProtKB-KW"/>
</dbReference>
<evidence type="ECO:0000256" key="13">
    <source>
        <dbReference type="ARBA" id="ARBA00023136"/>
    </source>
</evidence>
<evidence type="ECO:0000256" key="4">
    <source>
        <dbReference type="ARBA" id="ARBA00004406"/>
    </source>
</evidence>
<name>A0AAN8WU65_HALRR</name>
<evidence type="ECO:0000256" key="7">
    <source>
        <dbReference type="ARBA" id="ARBA00022723"/>
    </source>
</evidence>
<dbReference type="PRINTS" id="PR00464">
    <property type="entry name" value="EP450II"/>
</dbReference>